<keyword evidence="3 5" id="KW-1133">Transmembrane helix</keyword>
<dbReference type="Proteomes" id="UP001056855">
    <property type="component" value="Chromosome"/>
</dbReference>
<feature type="domain" description="Yip1" evidence="6">
    <location>
        <begin position="24"/>
        <end position="183"/>
    </location>
</feature>
<dbReference type="InterPro" id="IPR006977">
    <property type="entry name" value="Yip1_dom"/>
</dbReference>
<gene>
    <name evidence="7" type="ORF">NGM29_11525</name>
</gene>
<reference evidence="7" key="1">
    <citation type="submission" date="2022-06" db="EMBL/GenBank/DDBJ databases">
        <title>Diverse halophilic archaea isolated from saline environments.</title>
        <authorList>
            <person name="Cui H.-L."/>
        </authorList>
    </citation>
    <scope>NUCLEOTIDE SEQUENCE</scope>
    <source>
        <strain evidence="7">WLHS1</strain>
    </source>
</reference>
<dbReference type="Pfam" id="PF04893">
    <property type="entry name" value="Yip1"/>
    <property type="match status" value="1"/>
</dbReference>
<keyword evidence="2 5" id="KW-0812">Transmembrane</keyword>
<evidence type="ECO:0000256" key="3">
    <source>
        <dbReference type="ARBA" id="ARBA00022989"/>
    </source>
</evidence>
<feature type="transmembrane region" description="Helical" evidence="5">
    <location>
        <begin position="168"/>
        <end position="190"/>
    </location>
</feature>
<evidence type="ECO:0000256" key="4">
    <source>
        <dbReference type="ARBA" id="ARBA00023136"/>
    </source>
</evidence>
<dbReference type="AlphaFoldDB" id="A0A9E7SSE2"/>
<keyword evidence="4 5" id="KW-0472">Membrane</keyword>
<comment type="subcellular location">
    <subcellularLocation>
        <location evidence="1">Membrane</location>
        <topology evidence="1">Multi-pass membrane protein</topology>
    </subcellularLocation>
</comment>
<dbReference type="KEGG" id="sawl:NGM29_11525"/>
<dbReference type="GO" id="GO:0016020">
    <property type="term" value="C:membrane"/>
    <property type="evidence" value="ECO:0007669"/>
    <property type="project" value="UniProtKB-SubCell"/>
</dbReference>
<accession>A0A9E7SSE2</accession>
<evidence type="ECO:0000313" key="7">
    <source>
        <dbReference type="EMBL" id="UTF52419.1"/>
    </source>
</evidence>
<dbReference type="RefSeq" id="WP_254156336.1">
    <property type="nucleotide sequence ID" value="NZ_CP100355.1"/>
</dbReference>
<proteinExistence type="predicted"/>
<dbReference type="GeneID" id="73290685"/>
<sequence length="199" mass="21169">MTQWIEDPHGGRERGPRGLARAWIEVLVRPRNFFRVGVAPGDQAPGLLFAMTVVLIATTSHYLLIPDNFPSIPVSPVLEGLFWISLLVLFVAPFGLHMVSAVQTLLLLVVVDDRAGISQTVQVIAYATAPCLVAGLPAPAIRLAVCAYGTVLLWIGLQVVHRTSFVRAVVAGTIPAALVFGYGFGGFGALEALGIATPF</sequence>
<evidence type="ECO:0000313" key="8">
    <source>
        <dbReference type="Proteomes" id="UP001056855"/>
    </source>
</evidence>
<name>A0A9E7SSE2_9EURY</name>
<dbReference type="EMBL" id="CP100355">
    <property type="protein sequence ID" value="UTF52419.1"/>
    <property type="molecule type" value="Genomic_DNA"/>
</dbReference>
<evidence type="ECO:0000256" key="2">
    <source>
        <dbReference type="ARBA" id="ARBA00022692"/>
    </source>
</evidence>
<feature type="transmembrane region" description="Helical" evidence="5">
    <location>
        <begin position="84"/>
        <end position="111"/>
    </location>
</feature>
<evidence type="ECO:0000256" key="1">
    <source>
        <dbReference type="ARBA" id="ARBA00004141"/>
    </source>
</evidence>
<evidence type="ECO:0000259" key="6">
    <source>
        <dbReference type="Pfam" id="PF04893"/>
    </source>
</evidence>
<protein>
    <submittedName>
        <fullName evidence="7">YIP1 family protein</fullName>
    </submittedName>
</protein>
<organism evidence="7 8">
    <name type="scientific">Natronosalvus rutilus</name>
    <dbReference type="NCBI Taxonomy" id="2953753"/>
    <lineage>
        <taxon>Archaea</taxon>
        <taxon>Methanobacteriati</taxon>
        <taxon>Methanobacteriota</taxon>
        <taxon>Stenosarchaea group</taxon>
        <taxon>Halobacteria</taxon>
        <taxon>Halobacteriales</taxon>
        <taxon>Natrialbaceae</taxon>
        <taxon>Natronosalvus</taxon>
    </lineage>
</organism>
<evidence type="ECO:0000256" key="5">
    <source>
        <dbReference type="SAM" id="Phobius"/>
    </source>
</evidence>
<keyword evidence="8" id="KW-1185">Reference proteome</keyword>
<feature type="transmembrane region" description="Helical" evidence="5">
    <location>
        <begin position="123"/>
        <end position="156"/>
    </location>
</feature>
<feature type="transmembrane region" description="Helical" evidence="5">
    <location>
        <begin position="44"/>
        <end position="64"/>
    </location>
</feature>